<dbReference type="AlphaFoldDB" id="A0A6I8M037"/>
<name>A0A6I8M037_9PSEU</name>
<dbReference type="EMBL" id="CABVGP010000002">
    <property type="protein sequence ID" value="VVJ20759.1"/>
    <property type="molecule type" value="Genomic_DNA"/>
</dbReference>
<protein>
    <submittedName>
        <fullName evidence="1">Uncharacterized protein</fullName>
    </submittedName>
</protein>
<proteinExistence type="predicted"/>
<gene>
    <name evidence="1" type="ORF">AA23TX_05780</name>
</gene>
<evidence type="ECO:0000313" key="2">
    <source>
        <dbReference type="Proteomes" id="UP000399805"/>
    </source>
</evidence>
<accession>A0A6I8M037</accession>
<dbReference type="Proteomes" id="UP000399805">
    <property type="component" value="Unassembled WGS sequence"/>
</dbReference>
<reference evidence="1 2" key="1">
    <citation type="submission" date="2019-09" db="EMBL/GenBank/DDBJ databases">
        <authorList>
            <person name="Leyn A S."/>
        </authorList>
    </citation>
    <scope>NUCLEOTIDE SEQUENCE [LARGE SCALE GENOMIC DNA]</scope>
    <source>
        <strain evidence="1">AA231_1</strain>
    </source>
</reference>
<keyword evidence="2" id="KW-1185">Reference proteome</keyword>
<sequence length="64" mass="6325">MLTRHDAIMHDRSGSAADLAGRHGSAVGGSLAAPVAGGSTAWLAVTAVRTAFAAALTLKPVEIA</sequence>
<organism evidence="1 2">
    <name type="scientific">Amycolatopsis camponoti</name>
    <dbReference type="NCBI Taxonomy" id="2606593"/>
    <lineage>
        <taxon>Bacteria</taxon>
        <taxon>Bacillati</taxon>
        <taxon>Actinomycetota</taxon>
        <taxon>Actinomycetes</taxon>
        <taxon>Pseudonocardiales</taxon>
        <taxon>Pseudonocardiaceae</taxon>
        <taxon>Amycolatopsis</taxon>
    </lineage>
</organism>
<evidence type="ECO:0000313" key="1">
    <source>
        <dbReference type="EMBL" id="VVJ20759.1"/>
    </source>
</evidence>